<comment type="caution">
    <text evidence="4">The sequence shown here is derived from an EMBL/GenBank/DDBJ whole genome shotgun (WGS) entry which is preliminary data.</text>
</comment>
<dbReference type="GO" id="GO:0004340">
    <property type="term" value="F:glucokinase activity"/>
    <property type="evidence" value="ECO:0007669"/>
    <property type="project" value="InterPro"/>
</dbReference>
<evidence type="ECO:0000256" key="1">
    <source>
        <dbReference type="ARBA" id="ARBA00022679"/>
    </source>
</evidence>
<dbReference type="Pfam" id="PF02685">
    <property type="entry name" value="Glucokinase"/>
    <property type="match status" value="1"/>
</dbReference>
<gene>
    <name evidence="4" type="ORF">GN330_00890</name>
</gene>
<proteinExistence type="inferred from homology"/>
<accession>A0A844QCG3</accession>
<dbReference type="PANTHER" id="PTHR47690:SF1">
    <property type="entry name" value="GLUCOKINASE"/>
    <property type="match status" value="1"/>
</dbReference>
<dbReference type="AlphaFoldDB" id="A0A844QCG3"/>
<name>A0A844QCG3_9HYPH</name>
<dbReference type="GO" id="GO:0005536">
    <property type="term" value="F:D-glucose binding"/>
    <property type="evidence" value="ECO:0007669"/>
    <property type="project" value="InterPro"/>
</dbReference>
<dbReference type="GO" id="GO:0006096">
    <property type="term" value="P:glycolytic process"/>
    <property type="evidence" value="ECO:0007669"/>
    <property type="project" value="InterPro"/>
</dbReference>
<dbReference type="Gene3D" id="3.40.367.20">
    <property type="match status" value="1"/>
</dbReference>
<keyword evidence="5" id="KW-1185">Reference proteome</keyword>
<dbReference type="InterPro" id="IPR050201">
    <property type="entry name" value="Bacterial_glucokinase"/>
</dbReference>
<evidence type="ECO:0000313" key="5">
    <source>
        <dbReference type="Proteomes" id="UP000463224"/>
    </source>
</evidence>
<evidence type="ECO:0000256" key="3">
    <source>
        <dbReference type="RuleBase" id="RU004046"/>
    </source>
</evidence>
<dbReference type="SUPFAM" id="SSF53067">
    <property type="entry name" value="Actin-like ATPase domain"/>
    <property type="match status" value="1"/>
</dbReference>
<dbReference type="Gene3D" id="3.30.420.40">
    <property type="match status" value="1"/>
</dbReference>
<keyword evidence="2" id="KW-0418">Kinase</keyword>
<evidence type="ECO:0000313" key="4">
    <source>
        <dbReference type="EMBL" id="MVA95808.1"/>
    </source>
</evidence>
<evidence type="ECO:0000256" key="2">
    <source>
        <dbReference type="ARBA" id="ARBA00022777"/>
    </source>
</evidence>
<comment type="similarity">
    <text evidence="3">Belongs to the bacterial glucokinase family.</text>
</comment>
<dbReference type="RefSeq" id="WP_156710687.1">
    <property type="nucleotide sequence ID" value="NZ_WPHG01000001.1"/>
</dbReference>
<dbReference type="PANTHER" id="PTHR47690">
    <property type="entry name" value="GLUCOKINASE"/>
    <property type="match status" value="1"/>
</dbReference>
<dbReference type="Proteomes" id="UP000463224">
    <property type="component" value="Unassembled WGS sequence"/>
</dbReference>
<protein>
    <recommendedName>
        <fullName evidence="6">Glucokinase</fullName>
    </recommendedName>
</protein>
<dbReference type="CDD" id="cd24008">
    <property type="entry name" value="ASKHA_NBD_GLK"/>
    <property type="match status" value="1"/>
</dbReference>
<reference evidence="4 5" key="1">
    <citation type="submission" date="2019-12" db="EMBL/GenBank/DDBJ databases">
        <title>Nitratireductor arenosus sp. nov., Isolated from sea sand, Jeju island, South Korea.</title>
        <authorList>
            <person name="Kim W."/>
        </authorList>
    </citation>
    <scope>NUCLEOTIDE SEQUENCE [LARGE SCALE GENOMIC DNA]</scope>
    <source>
        <strain evidence="4 5">CAU 1489</strain>
    </source>
</reference>
<dbReference type="GO" id="GO:0005829">
    <property type="term" value="C:cytosol"/>
    <property type="evidence" value="ECO:0007669"/>
    <property type="project" value="TreeGrafter"/>
</dbReference>
<dbReference type="InterPro" id="IPR003836">
    <property type="entry name" value="Glucokinase"/>
</dbReference>
<sequence>MRALACDLGGTNVRFGLGIDGRLDPESVVQLPNDRFSGFGAALKHYLGQARVGGVDRAVVALAAPIDGDTIRLTNRDWTIARAEIAQIAGTGDVVLINDFVALGAALSRSEALATRPVLPGAAEQGVKLVLGAGTGFNASALVADGHVLAAEIGHTGFAPEPGLETELRDHFAGRFGRCSLDRVLSGSGLVALYRLACGRSGRAAQLDDAAAVTAEGAGGRDADAALACGTLAGMLGRTAGDLALTFLPRGGIYLTGGVTRALAPFIQGADSPFARAFLAKGRMRELMQGFALDLVVDDSAALVGCLAWPDLPSNNVRGACAAGPT</sequence>
<keyword evidence="1" id="KW-0808">Transferase</keyword>
<dbReference type="InterPro" id="IPR043129">
    <property type="entry name" value="ATPase_NBD"/>
</dbReference>
<organism evidence="4 5">
    <name type="scientific">Nitratireductor arenosus</name>
    <dbReference type="NCBI Taxonomy" id="2682096"/>
    <lineage>
        <taxon>Bacteria</taxon>
        <taxon>Pseudomonadati</taxon>
        <taxon>Pseudomonadota</taxon>
        <taxon>Alphaproteobacteria</taxon>
        <taxon>Hyphomicrobiales</taxon>
        <taxon>Phyllobacteriaceae</taxon>
        <taxon>Nitratireductor</taxon>
    </lineage>
</organism>
<dbReference type="GO" id="GO:0005524">
    <property type="term" value="F:ATP binding"/>
    <property type="evidence" value="ECO:0007669"/>
    <property type="project" value="InterPro"/>
</dbReference>
<dbReference type="EMBL" id="WPHG01000001">
    <property type="protein sequence ID" value="MVA95808.1"/>
    <property type="molecule type" value="Genomic_DNA"/>
</dbReference>
<evidence type="ECO:0008006" key="6">
    <source>
        <dbReference type="Google" id="ProtNLM"/>
    </source>
</evidence>